<dbReference type="EMBL" id="PTRA01000004">
    <property type="protein sequence ID" value="PQA55476.1"/>
    <property type="molecule type" value="Genomic_DNA"/>
</dbReference>
<gene>
    <name evidence="2" type="ORF">C5O19_18820</name>
</gene>
<evidence type="ECO:0000256" key="1">
    <source>
        <dbReference type="SAM" id="SignalP"/>
    </source>
</evidence>
<evidence type="ECO:0000313" key="3">
    <source>
        <dbReference type="Proteomes" id="UP000239590"/>
    </source>
</evidence>
<comment type="caution">
    <text evidence="2">The sequence shown here is derived from an EMBL/GenBank/DDBJ whole genome shotgun (WGS) entry which is preliminary data.</text>
</comment>
<name>A0A2S7IHP1_9BACT</name>
<keyword evidence="1" id="KW-0732">Signal</keyword>
<dbReference type="OrthoDB" id="953811at2"/>
<feature type="chain" id="PRO_5015628483" evidence="1">
    <location>
        <begin position="20"/>
        <end position="206"/>
    </location>
</feature>
<reference evidence="3" key="1">
    <citation type="submission" date="2018-02" db="EMBL/GenBank/DDBJ databases">
        <title>Genome sequencing of Solimonas sp. HR-BB.</title>
        <authorList>
            <person name="Lee Y."/>
            <person name="Jeon C.O."/>
        </authorList>
    </citation>
    <scope>NUCLEOTIDE SEQUENCE [LARGE SCALE GENOMIC DNA]</scope>
    <source>
        <strain evidence="3">HR-U</strain>
    </source>
</reference>
<accession>A0A2S7IHP1</accession>
<dbReference type="AlphaFoldDB" id="A0A2S7IHP1"/>
<sequence>MKYVVSLVLAGWLASVAQAQPLPVTKGLEVRDDQLSEKQLKDFQQLTQQKVAEFQRYLSIIADPSQSGQVRELAIENAQMLFLPDSRMQVGSVKSKLLVKEYPLTVYLRRLRNLEKKYFDVNITFYDLALVGDWEKTQTGYVTTATYFQHFQGRGKDGRMQYEDKTVKQLGVDLRNRKDPFYAEHRWTVLLGDVRVTEVQPKKPNQ</sequence>
<evidence type="ECO:0000313" key="2">
    <source>
        <dbReference type="EMBL" id="PQA55476.1"/>
    </source>
</evidence>
<protein>
    <submittedName>
        <fullName evidence="2">Uncharacterized protein</fullName>
    </submittedName>
</protein>
<keyword evidence="3" id="KW-1185">Reference proteome</keyword>
<organism evidence="2 3">
    <name type="scientific">Siphonobacter curvatus</name>
    <dbReference type="NCBI Taxonomy" id="2094562"/>
    <lineage>
        <taxon>Bacteria</taxon>
        <taxon>Pseudomonadati</taxon>
        <taxon>Bacteroidota</taxon>
        <taxon>Cytophagia</taxon>
        <taxon>Cytophagales</taxon>
        <taxon>Cytophagaceae</taxon>
        <taxon>Siphonobacter</taxon>
    </lineage>
</organism>
<feature type="signal peptide" evidence="1">
    <location>
        <begin position="1"/>
        <end position="19"/>
    </location>
</feature>
<dbReference type="RefSeq" id="WP_104714945.1">
    <property type="nucleotide sequence ID" value="NZ_PTRA01000004.1"/>
</dbReference>
<dbReference type="Proteomes" id="UP000239590">
    <property type="component" value="Unassembled WGS sequence"/>
</dbReference>
<proteinExistence type="predicted"/>